<dbReference type="EMBL" id="CP003261">
    <property type="protein sequence ID" value="AGK95319.1"/>
    <property type="molecule type" value="Genomic_DNA"/>
</dbReference>
<organism evidence="8 9">
    <name type="scientific">Clostridium pasteurianum BC1</name>
    <dbReference type="NCBI Taxonomy" id="86416"/>
    <lineage>
        <taxon>Bacteria</taxon>
        <taxon>Bacillati</taxon>
        <taxon>Bacillota</taxon>
        <taxon>Clostridia</taxon>
        <taxon>Eubacteriales</taxon>
        <taxon>Clostridiaceae</taxon>
        <taxon>Clostridium</taxon>
    </lineage>
</organism>
<dbReference type="InterPro" id="IPR017896">
    <property type="entry name" value="4Fe4S_Fe-S-bd"/>
</dbReference>
<protein>
    <recommendedName>
        <fullName evidence="2">Ferredoxin</fullName>
    </recommendedName>
</protein>
<dbReference type="OrthoDB" id="9781559at2"/>
<evidence type="ECO:0000313" key="8">
    <source>
        <dbReference type="EMBL" id="AGK95319.1"/>
    </source>
</evidence>
<dbReference type="RefSeq" id="WP_015613646.1">
    <property type="nucleotide sequence ID" value="NC_021182.1"/>
</dbReference>
<accession>R4K453</accession>
<dbReference type="PROSITE" id="PS51379">
    <property type="entry name" value="4FE4S_FER_2"/>
    <property type="match status" value="2"/>
</dbReference>
<dbReference type="STRING" id="86416.Clopa_0254"/>
<comment type="function">
    <text evidence="1">Ferredoxins are iron-sulfur proteins that transfer electrons in a wide variety of metabolic reactions.</text>
</comment>
<dbReference type="Gene3D" id="3.30.70.20">
    <property type="match status" value="1"/>
</dbReference>
<proteinExistence type="predicted"/>
<feature type="domain" description="4Fe-4S ferredoxin-type" evidence="7">
    <location>
        <begin position="217"/>
        <end position="246"/>
    </location>
</feature>
<dbReference type="Gene3D" id="3.40.50.11440">
    <property type="match status" value="1"/>
</dbReference>
<dbReference type="InterPro" id="IPR007160">
    <property type="entry name" value="DUF362"/>
</dbReference>
<dbReference type="KEGG" id="cpas:Clopa_0254"/>
<keyword evidence="5" id="KW-0408">Iron</keyword>
<dbReference type="Pfam" id="PF04015">
    <property type="entry name" value="DUF362"/>
    <property type="match status" value="1"/>
</dbReference>
<keyword evidence="4" id="KW-0479">Metal-binding</keyword>
<dbReference type="GO" id="GO:0046872">
    <property type="term" value="F:metal ion binding"/>
    <property type="evidence" value="ECO:0007669"/>
    <property type="project" value="UniProtKB-KW"/>
</dbReference>
<dbReference type="eggNOG" id="COG2768">
    <property type="taxonomic scope" value="Bacteria"/>
</dbReference>
<dbReference type="InterPro" id="IPR050157">
    <property type="entry name" value="PSI_iron-sulfur_center"/>
</dbReference>
<keyword evidence="6" id="KW-0411">Iron-sulfur</keyword>
<keyword evidence="9" id="KW-1185">Reference proteome</keyword>
<evidence type="ECO:0000259" key="7">
    <source>
        <dbReference type="PROSITE" id="PS51379"/>
    </source>
</evidence>
<feature type="domain" description="4Fe-4S ferredoxin-type" evidence="7">
    <location>
        <begin position="187"/>
        <end position="216"/>
    </location>
</feature>
<dbReference type="AlphaFoldDB" id="R4K453"/>
<dbReference type="HOGENOM" id="CLU_046240_0_0_9"/>
<reference evidence="8 9" key="1">
    <citation type="submission" date="2012-01" db="EMBL/GenBank/DDBJ databases">
        <title>Complete sequence of chromosome of Clostridium pasteurianum BC1.</title>
        <authorList>
            <consortium name="US DOE Joint Genome Institute"/>
            <person name="Lucas S."/>
            <person name="Han J."/>
            <person name="Lapidus A."/>
            <person name="Cheng J.-F."/>
            <person name="Goodwin L."/>
            <person name="Pitluck S."/>
            <person name="Peters L."/>
            <person name="Mikhailova N."/>
            <person name="Teshima H."/>
            <person name="Detter J.C."/>
            <person name="Han C."/>
            <person name="Tapia R."/>
            <person name="Land M."/>
            <person name="Hauser L."/>
            <person name="Kyrpides N."/>
            <person name="Ivanova N."/>
            <person name="Pagani I."/>
            <person name="Dunn J."/>
            <person name="Taghavi S."/>
            <person name="Francis A."/>
            <person name="van der Lelie D."/>
            <person name="Woyke T."/>
        </authorList>
    </citation>
    <scope>NUCLEOTIDE SEQUENCE [LARGE SCALE GENOMIC DNA]</scope>
    <source>
        <strain evidence="8 9">BC1</strain>
    </source>
</reference>
<sequence>MEKSKVYFTNLRTKPGANLLDKLEKLMVKAGIKDIDFKDKFAAIKIHFGEIGNLAYIRPNYAAKVVEVIKELGGKPFLTDANTLYSGKRANALDHLDTAMKHGFNPMVVGCNVIIADGLKGTDYTEVEINQKHCKTAKIGTAITDADIIISMNHFKGHEMTGFGGALKNLGMGSGSRGGKLEMHSASQPKIQKDNCVACGMCIKNCAQEAISFDENKKATIDYEKCVGCGQCVAICQFDAAQVVWNESADTANEKIAEYAYAVVKDKPNFHINFIMNVSPNCDCWDNNDMAIVPDLGIAASFDPVALDKACVDMVNNAPKINGSILDDIHYHEGEDKFGHIHDNTNWKTGLDHGQEIGLGNEEYELINLI</sequence>
<evidence type="ECO:0000313" key="9">
    <source>
        <dbReference type="Proteomes" id="UP000013523"/>
    </source>
</evidence>
<dbReference type="SUPFAM" id="SSF54862">
    <property type="entry name" value="4Fe-4S ferredoxins"/>
    <property type="match status" value="1"/>
</dbReference>
<evidence type="ECO:0000256" key="5">
    <source>
        <dbReference type="ARBA" id="ARBA00023004"/>
    </source>
</evidence>
<dbReference type="GO" id="GO:0051539">
    <property type="term" value="F:4 iron, 4 sulfur cluster binding"/>
    <property type="evidence" value="ECO:0007669"/>
    <property type="project" value="UniProtKB-KW"/>
</dbReference>
<evidence type="ECO:0000256" key="3">
    <source>
        <dbReference type="ARBA" id="ARBA00022485"/>
    </source>
</evidence>
<name>R4K453_CLOPA</name>
<keyword evidence="3" id="KW-0004">4Fe-4S</keyword>
<dbReference type="PATRIC" id="fig|86416.3.peg.226"/>
<evidence type="ECO:0000256" key="6">
    <source>
        <dbReference type="ARBA" id="ARBA00023014"/>
    </source>
</evidence>
<dbReference type="Proteomes" id="UP000013523">
    <property type="component" value="Chromosome"/>
</dbReference>
<evidence type="ECO:0000256" key="1">
    <source>
        <dbReference type="ARBA" id="ARBA00003532"/>
    </source>
</evidence>
<dbReference type="PANTHER" id="PTHR24960">
    <property type="entry name" value="PHOTOSYSTEM I IRON-SULFUR CENTER-RELATED"/>
    <property type="match status" value="1"/>
</dbReference>
<gene>
    <name evidence="8" type="ORF">Clopa_0254</name>
</gene>
<dbReference type="PANTHER" id="PTHR24960:SF83">
    <property type="entry name" value="4FE-4S FERREDOXIN-TYPE DOMAIN-CONTAINING PROTEIN"/>
    <property type="match status" value="1"/>
</dbReference>
<evidence type="ECO:0000256" key="4">
    <source>
        <dbReference type="ARBA" id="ARBA00022723"/>
    </source>
</evidence>
<dbReference type="Pfam" id="PF12838">
    <property type="entry name" value="Fer4_7"/>
    <property type="match status" value="1"/>
</dbReference>
<evidence type="ECO:0000256" key="2">
    <source>
        <dbReference type="ARBA" id="ARBA00013529"/>
    </source>
</evidence>